<comment type="subcellular location">
    <subcellularLocation>
        <location evidence="2">Membrane</location>
    </subcellularLocation>
</comment>
<dbReference type="RefSeq" id="WP_114479605.1">
    <property type="nucleotide sequence ID" value="NZ_QPII01000010.1"/>
</dbReference>
<keyword evidence="15" id="KW-1185">Reference proteome</keyword>
<dbReference type="Pfam" id="PF02518">
    <property type="entry name" value="HATPase_c"/>
    <property type="match status" value="1"/>
</dbReference>
<dbReference type="SMART" id="SM00387">
    <property type="entry name" value="HATPase_c"/>
    <property type="match status" value="1"/>
</dbReference>
<reference evidence="14 15" key="1">
    <citation type="submission" date="2018-07" db="EMBL/GenBank/DDBJ databases">
        <title>Halomonas montanilacus sp. nov., isolated from Lake Pengyan on Tibetan Plateau.</title>
        <authorList>
            <person name="Lu H."/>
            <person name="Xing P."/>
            <person name="Wu Q."/>
        </authorList>
    </citation>
    <scope>NUCLEOTIDE SEQUENCE [LARGE SCALE GENOMIC DNA]</scope>
    <source>
        <strain evidence="14 15">PYC7W</strain>
    </source>
</reference>
<dbReference type="InterPro" id="IPR005467">
    <property type="entry name" value="His_kinase_dom"/>
</dbReference>
<evidence type="ECO:0000256" key="11">
    <source>
        <dbReference type="SAM" id="Phobius"/>
    </source>
</evidence>
<dbReference type="EMBL" id="QPII01000010">
    <property type="protein sequence ID" value="RCV88392.1"/>
    <property type="molecule type" value="Genomic_DNA"/>
</dbReference>
<evidence type="ECO:0000256" key="10">
    <source>
        <dbReference type="ARBA" id="ARBA00023136"/>
    </source>
</evidence>
<gene>
    <name evidence="14" type="ORF">DU505_13990</name>
</gene>
<evidence type="ECO:0000256" key="8">
    <source>
        <dbReference type="ARBA" id="ARBA00022989"/>
    </source>
</evidence>
<evidence type="ECO:0000256" key="9">
    <source>
        <dbReference type="ARBA" id="ARBA00023012"/>
    </source>
</evidence>
<evidence type="ECO:0000256" key="2">
    <source>
        <dbReference type="ARBA" id="ARBA00004370"/>
    </source>
</evidence>
<keyword evidence="5" id="KW-0808">Transferase</keyword>
<comment type="caution">
    <text evidence="14">The sequence shown here is derived from an EMBL/GenBank/DDBJ whole genome shotgun (WGS) entry which is preliminary data.</text>
</comment>
<dbReference type="PROSITE" id="PS50885">
    <property type="entry name" value="HAMP"/>
    <property type="match status" value="1"/>
</dbReference>
<keyword evidence="4" id="KW-0597">Phosphoprotein</keyword>
<keyword evidence="7 14" id="KW-0418">Kinase</keyword>
<proteinExistence type="predicted"/>
<evidence type="ECO:0000256" key="3">
    <source>
        <dbReference type="ARBA" id="ARBA00012438"/>
    </source>
</evidence>
<organism evidence="14 15">
    <name type="scientific">Billgrantia montanilacus</name>
    <dbReference type="NCBI Taxonomy" id="2282305"/>
    <lineage>
        <taxon>Bacteria</taxon>
        <taxon>Pseudomonadati</taxon>
        <taxon>Pseudomonadota</taxon>
        <taxon>Gammaproteobacteria</taxon>
        <taxon>Oceanospirillales</taxon>
        <taxon>Halomonadaceae</taxon>
        <taxon>Billgrantia</taxon>
    </lineage>
</organism>
<dbReference type="GO" id="GO:0005886">
    <property type="term" value="C:plasma membrane"/>
    <property type="evidence" value="ECO:0007669"/>
    <property type="project" value="TreeGrafter"/>
</dbReference>
<protein>
    <recommendedName>
        <fullName evidence="3">histidine kinase</fullName>
        <ecNumber evidence="3">2.7.13.3</ecNumber>
    </recommendedName>
</protein>
<evidence type="ECO:0000256" key="4">
    <source>
        <dbReference type="ARBA" id="ARBA00022553"/>
    </source>
</evidence>
<dbReference type="Gene3D" id="1.10.287.130">
    <property type="match status" value="1"/>
</dbReference>
<dbReference type="Proteomes" id="UP000252405">
    <property type="component" value="Unassembled WGS sequence"/>
</dbReference>
<dbReference type="OrthoDB" id="9809567at2"/>
<dbReference type="PANTHER" id="PTHR45436">
    <property type="entry name" value="SENSOR HISTIDINE KINASE YKOH"/>
    <property type="match status" value="1"/>
</dbReference>
<evidence type="ECO:0000259" key="13">
    <source>
        <dbReference type="PROSITE" id="PS50885"/>
    </source>
</evidence>
<keyword evidence="6 11" id="KW-0812">Transmembrane</keyword>
<keyword evidence="10 11" id="KW-0472">Membrane</keyword>
<dbReference type="PROSITE" id="PS50109">
    <property type="entry name" value="HIS_KIN"/>
    <property type="match status" value="1"/>
</dbReference>
<name>A0A368TWS5_9GAMM</name>
<dbReference type="InterPro" id="IPR003594">
    <property type="entry name" value="HATPase_dom"/>
</dbReference>
<dbReference type="AlphaFoldDB" id="A0A368TWS5"/>
<feature type="domain" description="HAMP" evidence="13">
    <location>
        <begin position="187"/>
        <end position="238"/>
    </location>
</feature>
<dbReference type="PRINTS" id="PR00344">
    <property type="entry name" value="BCTRLSENSOR"/>
</dbReference>
<evidence type="ECO:0000256" key="5">
    <source>
        <dbReference type="ARBA" id="ARBA00022679"/>
    </source>
</evidence>
<evidence type="ECO:0000256" key="7">
    <source>
        <dbReference type="ARBA" id="ARBA00022777"/>
    </source>
</evidence>
<dbReference type="SUPFAM" id="SSF55874">
    <property type="entry name" value="ATPase domain of HSP90 chaperone/DNA topoisomerase II/histidine kinase"/>
    <property type="match status" value="1"/>
</dbReference>
<dbReference type="GO" id="GO:0004673">
    <property type="term" value="F:protein histidine kinase activity"/>
    <property type="evidence" value="ECO:0007669"/>
    <property type="project" value="UniProtKB-EC"/>
</dbReference>
<feature type="transmembrane region" description="Helical" evidence="11">
    <location>
        <begin position="166"/>
        <end position="186"/>
    </location>
</feature>
<dbReference type="PANTHER" id="PTHR45436:SF5">
    <property type="entry name" value="SENSOR HISTIDINE KINASE TRCS"/>
    <property type="match status" value="1"/>
</dbReference>
<sequence length="459" mass="50319">MNRLRHLSLASRLMLATLLVLVVALPLAGLGLAQHFRTTATDSFDRQLEALLNVVIAGLAWDDAQQQLVQERDLGDPHFEQVFSGWYWQVSDGAERVLSSRSLWDQRLPVRETADVIRDNFVGPRDTPLRVIERDIHLAPLDTPLHISVAAPRQSLELELERFTRLVALSLASLGLLVLITLALQVRWGLAPLRRLQADLAHVENGDAERLDTRLPAELARLAGAMNAVLARDRRLMEHARHAAGNLAHSLKTPVSVLTTLADGIEEPRRTRIRDELSRIDTAVRHHLARATAAGDVGLAPRVAVAEVLAPILDGLKRLATRRGVKLDHDLANELRVRMAPQDLQELVGNLLDNALRWAKGQVRLLGHEESEGIWLCVEDDGPGMDEAQRQAATGRGARLDEQRSGSGLGLAIVSDLVALHGGQLALDTSPLGGLSVRVWLPARPLAETPVPYPAGEHI</sequence>
<evidence type="ECO:0000256" key="6">
    <source>
        <dbReference type="ARBA" id="ARBA00022692"/>
    </source>
</evidence>
<keyword evidence="8 11" id="KW-1133">Transmembrane helix</keyword>
<dbReference type="InterPro" id="IPR050428">
    <property type="entry name" value="TCS_sensor_his_kinase"/>
</dbReference>
<dbReference type="InterPro" id="IPR003660">
    <property type="entry name" value="HAMP_dom"/>
</dbReference>
<feature type="domain" description="Histidine kinase" evidence="12">
    <location>
        <begin position="246"/>
        <end position="445"/>
    </location>
</feature>
<evidence type="ECO:0000313" key="15">
    <source>
        <dbReference type="Proteomes" id="UP000252405"/>
    </source>
</evidence>
<dbReference type="Gene3D" id="3.30.565.10">
    <property type="entry name" value="Histidine kinase-like ATPase, C-terminal domain"/>
    <property type="match status" value="1"/>
</dbReference>
<keyword evidence="9" id="KW-0902">Two-component regulatory system</keyword>
<evidence type="ECO:0000256" key="1">
    <source>
        <dbReference type="ARBA" id="ARBA00000085"/>
    </source>
</evidence>
<evidence type="ECO:0000259" key="12">
    <source>
        <dbReference type="PROSITE" id="PS50109"/>
    </source>
</evidence>
<dbReference type="EC" id="2.7.13.3" evidence="3"/>
<dbReference type="InterPro" id="IPR004358">
    <property type="entry name" value="Sig_transdc_His_kin-like_C"/>
</dbReference>
<evidence type="ECO:0000313" key="14">
    <source>
        <dbReference type="EMBL" id="RCV88392.1"/>
    </source>
</evidence>
<dbReference type="GO" id="GO:0000160">
    <property type="term" value="P:phosphorelay signal transduction system"/>
    <property type="evidence" value="ECO:0007669"/>
    <property type="project" value="UniProtKB-KW"/>
</dbReference>
<comment type="catalytic activity">
    <reaction evidence="1">
        <text>ATP + protein L-histidine = ADP + protein N-phospho-L-histidine.</text>
        <dbReference type="EC" id="2.7.13.3"/>
    </reaction>
</comment>
<accession>A0A368TWS5</accession>
<dbReference type="InterPro" id="IPR036890">
    <property type="entry name" value="HATPase_C_sf"/>
</dbReference>